<evidence type="ECO:0000256" key="3">
    <source>
        <dbReference type="RuleBase" id="RU003560"/>
    </source>
</evidence>
<keyword evidence="4" id="KW-0032">Aminotransferase</keyword>
<evidence type="ECO:0000313" key="5">
    <source>
        <dbReference type="Proteomes" id="UP000297597"/>
    </source>
</evidence>
<keyword evidence="4" id="KW-0808">Transferase</keyword>
<dbReference type="PIRSF" id="PIRSF000521">
    <property type="entry name" value="Transaminase_4ab_Lys_Orn"/>
    <property type="match status" value="1"/>
</dbReference>
<dbReference type="Gene3D" id="3.40.640.10">
    <property type="entry name" value="Type I PLP-dependent aspartate aminotransferase-like (Major domain)"/>
    <property type="match status" value="1"/>
</dbReference>
<proteinExistence type="inferred from homology"/>
<comment type="cofactor">
    <cofactor evidence="1">
        <name>pyridoxal 5'-phosphate</name>
        <dbReference type="ChEBI" id="CHEBI:597326"/>
    </cofactor>
</comment>
<dbReference type="GO" id="GO:0042802">
    <property type="term" value="F:identical protein binding"/>
    <property type="evidence" value="ECO:0007669"/>
    <property type="project" value="TreeGrafter"/>
</dbReference>
<comment type="caution">
    <text evidence="4">The sequence shown here is derived from an EMBL/GenBank/DDBJ whole genome shotgun (WGS) entry which is preliminary data.</text>
</comment>
<comment type="similarity">
    <text evidence="3">Belongs to the class-III pyridoxal-phosphate-dependent aminotransferase family.</text>
</comment>
<gene>
    <name evidence="4" type="primary">patA_2</name>
    <name evidence="4" type="ORF">Pmgp_01223</name>
</gene>
<dbReference type="InterPro" id="IPR015421">
    <property type="entry name" value="PyrdxlP-dep_Trfase_major"/>
</dbReference>
<dbReference type="Proteomes" id="UP000297597">
    <property type="component" value="Unassembled WGS sequence"/>
</dbReference>
<dbReference type="InterPro" id="IPR015424">
    <property type="entry name" value="PyrdxlP-dep_Trfase"/>
</dbReference>
<organism evidence="4 5">
    <name type="scientific">Pelotomaculum propionicicum</name>
    <dbReference type="NCBI Taxonomy" id="258475"/>
    <lineage>
        <taxon>Bacteria</taxon>
        <taxon>Bacillati</taxon>
        <taxon>Bacillota</taxon>
        <taxon>Clostridia</taxon>
        <taxon>Eubacteriales</taxon>
        <taxon>Desulfotomaculaceae</taxon>
        <taxon>Pelotomaculum</taxon>
    </lineage>
</organism>
<evidence type="ECO:0000256" key="1">
    <source>
        <dbReference type="ARBA" id="ARBA00001933"/>
    </source>
</evidence>
<dbReference type="RefSeq" id="WP_134213093.1">
    <property type="nucleotide sequence ID" value="NZ_QFFZ01000009.1"/>
</dbReference>
<reference evidence="4 5" key="1">
    <citation type="journal article" date="2018" name="Environ. Microbiol.">
        <title>Novel energy conservation strategies and behaviour of Pelotomaculum schinkii driving syntrophic propionate catabolism.</title>
        <authorList>
            <person name="Hidalgo-Ahumada C.A.P."/>
            <person name="Nobu M.K."/>
            <person name="Narihiro T."/>
            <person name="Tamaki H."/>
            <person name="Liu W.T."/>
            <person name="Kamagata Y."/>
            <person name="Stams A.J.M."/>
            <person name="Imachi H."/>
            <person name="Sousa D.Z."/>
        </authorList>
    </citation>
    <scope>NUCLEOTIDE SEQUENCE [LARGE SCALE GENOMIC DNA]</scope>
    <source>
        <strain evidence="4 5">MGP</strain>
    </source>
</reference>
<dbReference type="GO" id="GO:0033094">
    <property type="term" value="F:putrescine--2-oxoglutarate transaminase activity"/>
    <property type="evidence" value="ECO:0007669"/>
    <property type="project" value="UniProtKB-EC"/>
</dbReference>
<dbReference type="FunFam" id="3.40.640.10:FF:000004">
    <property type="entry name" value="Acetylornithine aminotransferase"/>
    <property type="match status" value="1"/>
</dbReference>
<dbReference type="AlphaFoldDB" id="A0A4Y7RUX2"/>
<dbReference type="InterPro" id="IPR050103">
    <property type="entry name" value="Class-III_PLP-dep_AT"/>
</dbReference>
<dbReference type="OrthoDB" id="9807885at2"/>
<dbReference type="Gene3D" id="3.90.1150.10">
    <property type="entry name" value="Aspartate Aminotransferase, domain 1"/>
    <property type="match status" value="1"/>
</dbReference>
<dbReference type="Pfam" id="PF00202">
    <property type="entry name" value="Aminotran_3"/>
    <property type="match status" value="1"/>
</dbReference>
<dbReference type="EC" id="2.6.1.82" evidence="4"/>
<sequence length="472" mass="50629">MKISFTKEQSSRPAGLVSLNEAIEQSRGQVAENHKTYLNAGLAMMLGMLDFNKKFVKASGVYVWDNEGKQYLDFLGAYGALNHGHNHPKILAAMEQVKEMPNLLQASLNTLAGALAKNLALVTPGALQRSFLCNSGAEAVEGALKLARAATGRQGLIYCEGSFHGKTMGALSVTGREKYQKIFQPLLPGLESVPFGDLVALESKLKDKNAAAFIVEPIQGEGGIIIPPAGYLSRAGELCAKYGSLLIIDEIQTGFGRTGAMFACQYDGATPDIMCLAKSLGGGIMPVGAYITTDEIWKKAYGGMDKALLHTSTFGGNTWAAAAGIAALEVIYEENLPEQARESGAYLLENLHNLKQKYPLIKDVRGRGLMAGIEFNQPGGLAAKVSMGMSGKLSEEYMGSLVAGELLNKYCIITAYTLNNPNVIRLEPPLNITKKQIDVLIQALEDIFSTHKGFLSVAASGVKTILKTMIKK</sequence>
<keyword evidence="2 3" id="KW-0663">Pyridoxal phosphate</keyword>
<evidence type="ECO:0000256" key="2">
    <source>
        <dbReference type="ARBA" id="ARBA00022898"/>
    </source>
</evidence>
<dbReference type="GO" id="GO:0030170">
    <property type="term" value="F:pyridoxal phosphate binding"/>
    <property type="evidence" value="ECO:0007669"/>
    <property type="project" value="InterPro"/>
</dbReference>
<keyword evidence="5" id="KW-1185">Reference proteome</keyword>
<dbReference type="CDD" id="cd00610">
    <property type="entry name" value="OAT_like"/>
    <property type="match status" value="1"/>
</dbReference>
<dbReference type="PROSITE" id="PS00600">
    <property type="entry name" value="AA_TRANSFER_CLASS_3"/>
    <property type="match status" value="1"/>
</dbReference>
<protein>
    <submittedName>
        <fullName evidence="4">Putrescine aminotransferase</fullName>
        <ecNumber evidence="4">2.6.1.82</ecNumber>
    </submittedName>
</protein>
<dbReference type="InterPro" id="IPR005814">
    <property type="entry name" value="Aminotrans_3"/>
</dbReference>
<dbReference type="InterPro" id="IPR049704">
    <property type="entry name" value="Aminotrans_3_PPA_site"/>
</dbReference>
<name>A0A4Y7RUX2_9FIRM</name>
<dbReference type="EMBL" id="QFFZ01000009">
    <property type="protein sequence ID" value="TEB12067.1"/>
    <property type="molecule type" value="Genomic_DNA"/>
</dbReference>
<dbReference type="InterPro" id="IPR015422">
    <property type="entry name" value="PyrdxlP-dep_Trfase_small"/>
</dbReference>
<dbReference type="SUPFAM" id="SSF53383">
    <property type="entry name" value="PLP-dependent transferases"/>
    <property type="match status" value="1"/>
</dbReference>
<accession>A0A4Y7RUX2</accession>
<dbReference type="PANTHER" id="PTHR11986">
    <property type="entry name" value="AMINOTRANSFERASE CLASS III"/>
    <property type="match status" value="1"/>
</dbReference>
<evidence type="ECO:0000313" key="4">
    <source>
        <dbReference type="EMBL" id="TEB12067.1"/>
    </source>
</evidence>
<dbReference type="PANTHER" id="PTHR11986:SF121">
    <property type="entry name" value="BLR3010 PROTEIN"/>
    <property type="match status" value="1"/>
</dbReference>